<protein>
    <submittedName>
        <fullName evidence="1">Uncharacterized protein</fullName>
    </submittedName>
</protein>
<organism evidence="1 2">
    <name type="scientific">Ralstonia insidiosa</name>
    <dbReference type="NCBI Taxonomy" id="190721"/>
    <lineage>
        <taxon>Bacteria</taxon>
        <taxon>Pseudomonadati</taxon>
        <taxon>Pseudomonadota</taxon>
        <taxon>Betaproteobacteria</taxon>
        <taxon>Burkholderiales</taxon>
        <taxon>Burkholderiaceae</taxon>
        <taxon>Ralstonia</taxon>
    </lineage>
</organism>
<dbReference type="AlphaFoldDB" id="A0A192A584"/>
<gene>
    <name evidence="1" type="ORF">A9Y76_23435</name>
</gene>
<sequence length="119" mass="12626">MTHVTITPSEQIIKAAAKEVVVDDALGRKITLRKPSPLANLDFAKAAGGSELNMLYLAEVAHLKFVSAIDGEPVPTPASEAQLRALYQRLGEEGNEAAQRGVAASFINVATPESELKNS</sequence>
<dbReference type="EMBL" id="CP016023">
    <property type="protein sequence ID" value="ANJ75452.1"/>
    <property type="molecule type" value="Genomic_DNA"/>
</dbReference>
<dbReference type="RefSeq" id="WP_064808058.1">
    <property type="nucleotide sequence ID" value="NZ_CP016023.1"/>
</dbReference>
<name>A0A192A584_9RALS</name>
<accession>A0A192A584</accession>
<dbReference type="GeneID" id="61528998"/>
<reference evidence="2" key="1">
    <citation type="submission" date="2016-06" db="EMBL/GenBank/DDBJ databases">
        <authorList>
            <person name="Xu Y."/>
            <person name="Nagy A."/>
            <person name="Yan X."/>
            <person name="Kim S.W."/>
            <person name="Haley B."/>
            <person name="Liu N.T."/>
            <person name="Nou X."/>
        </authorList>
    </citation>
    <scope>NUCLEOTIDE SEQUENCE [LARGE SCALE GENOMIC DNA]</scope>
    <source>
        <strain evidence="2">ATCC 49129</strain>
    </source>
</reference>
<keyword evidence="2" id="KW-1185">Reference proteome</keyword>
<proteinExistence type="predicted"/>
<dbReference type="OrthoDB" id="8926478at2"/>
<dbReference type="Proteomes" id="UP000078572">
    <property type="component" value="Chromosome 2"/>
</dbReference>
<evidence type="ECO:0000313" key="2">
    <source>
        <dbReference type="Proteomes" id="UP000078572"/>
    </source>
</evidence>
<evidence type="ECO:0000313" key="1">
    <source>
        <dbReference type="EMBL" id="ANJ75452.1"/>
    </source>
</evidence>